<evidence type="ECO:0008006" key="3">
    <source>
        <dbReference type="Google" id="ProtNLM"/>
    </source>
</evidence>
<keyword evidence="2" id="KW-1185">Reference proteome</keyword>
<dbReference type="Proteomes" id="UP000031535">
    <property type="component" value="Unassembled WGS sequence"/>
</dbReference>
<dbReference type="Pfam" id="PF11072">
    <property type="entry name" value="DUF2859"/>
    <property type="match status" value="1"/>
</dbReference>
<evidence type="ECO:0000313" key="2">
    <source>
        <dbReference type="Proteomes" id="UP000031535"/>
    </source>
</evidence>
<dbReference type="AlphaFoldDB" id="A0A0C2EDS8"/>
<evidence type="ECO:0000313" key="1">
    <source>
        <dbReference type="EMBL" id="KIH84089.1"/>
    </source>
</evidence>
<dbReference type="EMBL" id="JXDG01000022">
    <property type="protein sequence ID" value="KIH84089.1"/>
    <property type="molecule type" value="Genomic_DNA"/>
</dbReference>
<dbReference type="InterPro" id="IPR021300">
    <property type="entry name" value="Integr_conj_element_PFL4695"/>
</dbReference>
<sequence length="167" mass="17878">MALGVLTGLSCAAVHAELIVVDDQGGTSTLAYYRSLNLLPDEQPAKAMTLPPVRITAYSEADMLPVRSPSLSPGSFESRVHNAAGLQPVFLVGDDELSRQWLQRRGDALREMKAVGWVVNVQRMAALAELRALGAGLEMLPASADDLAQRLGIEHYPALVTATGIEQ</sequence>
<dbReference type="NCBIfam" id="TIGR03765">
    <property type="entry name" value="ICE_PFL_4695"/>
    <property type="match status" value="1"/>
</dbReference>
<protein>
    <recommendedName>
        <fullName evidence="3">Integrating conjugative element protein</fullName>
    </recommendedName>
</protein>
<name>A0A0C2EDS8_9PSED</name>
<proteinExistence type="predicted"/>
<dbReference type="PATRIC" id="fig|226910.6.peg.2076"/>
<gene>
    <name evidence="1" type="ORF">UCMB321_2089</name>
</gene>
<organism evidence="1 2">
    <name type="scientific">Pseudomonas batumici</name>
    <dbReference type="NCBI Taxonomy" id="226910"/>
    <lineage>
        <taxon>Bacteria</taxon>
        <taxon>Pseudomonadati</taxon>
        <taxon>Pseudomonadota</taxon>
        <taxon>Gammaproteobacteria</taxon>
        <taxon>Pseudomonadales</taxon>
        <taxon>Pseudomonadaceae</taxon>
        <taxon>Pseudomonas</taxon>
    </lineage>
</organism>
<reference evidence="1 2" key="1">
    <citation type="submission" date="2015-01" db="EMBL/GenBank/DDBJ databases">
        <title>Complete genome of Pseudomonas batumici UCM B-321 producer of the batumin antibiotic with strong antistaphilococcal and potential anticancer activity.</title>
        <authorList>
            <person name="Klochko V.V."/>
            <person name="Zelena L.B."/>
            <person name="Elena K.A."/>
            <person name="Reva O.N."/>
        </authorList>
    </citation>
    <scope>NUCLEOTIDE SEQUENCE [LARGE SCALE GENOMIC DNA]</scope>
    <source>
        <strain evidence="1 2">UCM B-321</strain>
    </source>
</reference>
<dbReference type="STRING" id="226910.UCMB321_2089"/>
<accession>A0A0C2EDS8</accession>
<comment type="caution">
    <text evidence="1">The sequence shown here is derived from an EMBL/GenBank/DDBJ whole genome shotgun (WGS) entry which is preliminary data.</text>
</comment>